<dbReference type="RefSeq" id="WP_379154138.1">
    <property type="nucleotide sequence ID" value="NZ_JBHSRJ010000004.1"/>
</dbReference>
<dbReference type="InterPro" id="IPR012467">
    <property type="entry name" value="DUF1684"/>
</dbReference>
<dbReference type="PANTHER" id="PTHR41913:SF1">
    <property type="entry name" value="DUF1684 DOMAIN-CONTAINING PROTEIN"/>
    <property type="match status" value="1"/>
</dbReference>
<evidence type="ECO:0000313" key="2">
    <source>
        <dbReference type="Proteomes" id="UP001596135"/>
    </source>
</evidence>
<sequence>MSRFEVEWQSWHDERETRLRDPRGWLAITAIHWLGDVSERFDDVPGAWSGDARGATVRLDAGESLGLGDDVLGAGSHRLGPLDEAGVTVTFDGGVAQVADRDGRPIVRPRHPDSPTLRAYDRTPCYPPDPAWVLPARTEGDEVVFTYGGAEHRLVAWPEDGGVLWILFRDATSGVTTYAANRQLLTAPPRADGTVDLDLNRAVNMPCAYTDFATCPLPPPSNTLPFAVEAGEQLPRMVAS</sequence>
<keyword evidence="2" id="KW-1185">Reference proteome</keyword>
<dbReference type="Proteomes" id="UP001596135">
    <property type="component" value="Unassembled WGS sequence"/>
</dbReference>
<proteinExistence type="predicted"/>
<dbReference type="Pfam" id="PF07920">
    <property type="entry name" value="DUF1684"/>
    <property type="match status" value="1"/>
</dbReference>
<organism evidence="1 2">
    <name type="scientific">Nocardioides hankookensis</name>
    <dbReference type="NCBI Taxonomy" id="443157"/>
    <lineage>
        <taxon>Bacteria</taxon>
        <taxon>Bacillati</taxon>
        <taxon>Actinomycetota</taxon>
        <taxon>Actinomycetes</taxon>
        <taxon>Propionibacteriales</taxon>
        <taxon>Nocardioidaceae</taxon>
        <taxon>Nocardioides</taxon>
    </lineage>
</organism>
<reference evidence="2" key="1">
    <citation type="journal article" date="2019" name="Int. J. Syst. Evol. Microbiol.">
        <title>The Global Catalogue of Microorganisms (GCM) 10K type strain sequencing project: providing services to taxonomists for standard genome sequencing and annotation.</title>
        <authorList>
            <consortium name="The Broad Institute Genomics Platform"/>
            <consortium name="The Broad Institute Genome Sequencing Center for Infectious Disease"/>
            <person name="Wu L."/>
            <person name="Ma J."/>
        </authorList>
    </citation>
    <scope>NUCLEOTIDE SEQUENCE [LARGE SCALE GENOMIC DNA]</scope>
    <source>
        <strain evidence="2">CCUG 54522</strain>
    </source>
</reference>
<dbReference type="PANTHER" id="PTHR41913">
    <property type="entry name" value="DUF1684 DOMAIN-CONTAINING PROTEIN"/>
    <property type="match status" value="1"/>
</dbReference>
<comment type="caution">
    <text evidence="1">The sequence shown here is derived from an EMBL/GenBank/DDBJ whole genome shotgun (WGS) entry which is preliminary data.</text>
</comment>
<dbReference type="EMBL" id="JBHSRJ010000004">
    <property type="protein sequence ID" value="MFC6043786.1"/>
    <property type="molecule type" value="Genomic_DNA"/>
</dbReference>
<evidence type="ECO:0000313" key="1">
    <source>
        <dbReference type="EMBL" id="MFC6043786.1"/>
    </source>
</evidence>
<accession>A0ABW1LIL5</accession>
<protein>
    <submittedName>
        <fullName evidence="1">DUF1684 domain-containing protein</fullName>
    </submittedName>
</protein>
<name>A0ABW1LIL5_9ACTN</name>
<gene>
    <name evidence="1" type="ORF">ACFPYL_11900</name>
</gene>